<protein>
    <recommendedName>
        <fullName evidence="3">PAS domain-containing protein</fullName>
    </recommendedName>
</protein>
<name>A0A8J2Z4X8_9GAMM</name>
<sequence>MMYNSESYGVISSYVHSDEKDELIAKFAKDMQGRVIACNKAYLHYAGFRKESDLLGKSASQVPLWRDIYEFCLLGEMVVLKSGTKYLNIENFPLPFGGSNIVITEKEPLFIEGRVCGLLGRSKPLLGDAGITIDKNPLGREIITISNRYFHTIELPLKLFKVLIYATWFQLDYKAIAELLFCSESTVKKHFSTLYDYFVLYNKQRNLYELKRIANLFINQVVVDICFDVYKRTKLKRPNYTVKLIFD</sequence>
<reference evidence="1" key="2">
    <citation type="submission" date="2020-09" db="EMBL/GenBank/DDBJ databases">
        <authorList>
            <person name="Sun Q."/>
            <person name="Zhou Y."/>
        </authorList>
    </citation>
    <scope>NUCLEOTIDE SEQUENCE</scope>
    <source>
        <strain evidence="1">CGMCC 1.15758</strain>
    </source>
</reference>
<evidence type="ECO:0000313" key="1">
    <source>
        <dbReference type="EMBL" id="GGF99795.1"/>
    </source>
</evidence>
<comment type="caution">
    <text evidence="1">The sequence shown here is derived from an EMBL/GenBank/DDBJ whole genome shotgun (WGS) entry which is preliminary data.</text>
</comment>
<evidence type="ECO:0008006" key="3">
    <source>
        <dbReference type="Google" id="ProtNLM"/>
    </source>
</evidence>
<dbReference type="AlphaFoldDB" id="A0A8J2Z4X8"/>
<keyword evidence="2" id="KW-1185">Reference proteome</keyword>
<dbReference type="InterPro" id="IPR036388">
    <property type="entry name" value="WH-like_DNA-bd_sf"/>
</dbReference>
<proteinExistence type="predicted"/>
<gene>
    <name evidence="1" type="ORF">GCM10010995_16350</name>
</gene>
<dbReference type="OrthoDB" id="5624327at2"/>
<accession>A0A8J2Z4X8</accession>
<dbReference type="Gene3D" id="1.10.10.10">
    <property type="entry name" value="Winged helix-like DNA-binding domain superfamily/Winged helix DNA-binding domain"/>
    <property type="match status" value="1"/>
</dbReference>
<dbReference type="Proteomes" id="UP000636949">
    <property type="component" value="Unassembled WGS sequence"/>
</dbReference>
<dbReference type="RefSeq" id="WP_150468882.1">
    <property type="nucleotide sequence ID" value="NZ_BMJS01000018.1"/>
</dbReference>
<organism evidence="1 2">
    <name type="scientific">Cysteiniphilum litorale</name>
    <dbReference type="NCBI Taxonomy" id="2056700"/>
    <lineage>
        <taxon>Bacteria</taxon>
        <taxon>Pseudomonadati</taxon>
        <taxon>Pseudomonadota</taxon>
        <taxon>Gammaproteobacteria</taxon>
        <taxon>Thiotrichales</taxon>
        <taxon>Fastidiosibacteraceae</taxon>
        <taxon>Cysteiniphilum</taxon>
    </lineage>
</organism>
<dbReference type="EMBL" id="BMJS01000018">
    <property type="protein sequence ID" value="GGF99795.1"/>
    <property type="molecule type" value="Genomic_DNA"/>
</dbReference>
<reference evidence="1" key="1">
    <citation type="journal article" date="2014" name="Int. J. Syst. Evol. Microbiol.">
        <title>Complete genome sequence of Corynebacterium casei LMG S-19264T (=DSM 44701T), isolated from a smear-ripened cheese.</title>
        <authorList>
            <consortium name="US DOE Joint Genome Institute (JGI-PGF)"/>
            <person name="Walter F."/>
            <person name="Albersmeier A."/>
            <person name="Kalinowski J."/>
            <person name="Ruckert C."/>
        </authorList>
    </citation>
    <scope>NUCLEOTIDE SEQUENCE</scope>
    <source>
        <strain evidence="1">CGMCC 1.15758</strain>
    </source>
</reference>
<evidence type="ECO:0000313" key="2">
    <source>
        <dbReference type="Proteomes" id="UP000636949"/>
    </source>
</evidence>